<keyword evidence="2" id="KW-1185">Reference proteome</keyword>
<protein>
    <submittedName>
        <fullName evidence="1">Uncharacterized protein</fullName>
    </submittedName>
</protein>
<dbReference type="GO" id="GO:0007035">
    <property type="term" value="P:vacuolar acidification"/>
    <property type="evidence" value="ECO:0007669"/>
    <property type="project" value="TreeGrafter"/>
</dbReference>
<sequence length="246" mass="26570">MPFGDQSNYIWSDADWPHNGWAGSESTSVPTCVSLGVGLGTKKGAHLGLGGATVGVDSMARPRRDLTGSGAFRVPGYAGIGASGLGWEIQEDFDEFADPPATVENISTRAFSSHPSRPFFLVGSINTHIYLWEFSKDKATATYGVLPAPNVPPPYALTSILAVQFDQFGLRFATAALNGTVCTWQVEVGGRSNIRPTESSLCFNTHALLLRVDQSLLQLDVAPMVLPWLYGYFGSTCNLSCFYHWP</sequence>
<dbReference type="Gene3D" id="2.130.10.10">
    <property type="entry name" value="YVTN repeat-like/Quinoprotein amine dehydrogenase"/>
    <property type="match status" value="1"/>
</dbReference>
<dbReference type="InterPro" id="IPR015943">
    <property type="entry name" value="WD40/YVTN_repeat-like_dom_sf"/>
</dbReference>
<dbReference type="InterPro" id="IPR052208">
    <property type="entry name" value="DmX-like/RAVE_component"/>
</dbReference>
<evidence type="ECO:0000313" key="2">
    <source>
        <dbReference type="Proteomes" id="UP001054252"/>
    </source>
</evidence>
<gene>
    <name evidence="1" type="ORF">SLEP1_g9834</name>
</gene>
<name>A0AAV5IE41_9ROSI</name>
<dbReference type="InterPro" id="IPR036322">
    <property type="entry name" value="WD40_repeat_dom_sf"/>
</dbReference>
<dbReference type="PANTHER" id="PTHR13950:SF9">
    <property type="entry name" value="RABCONNECTIN-3A"/>
    <property type="match status" value="1"/>
</dbReference>
<dbReference type="Proteomes" id="UP001054252">
    <property type="component" value="Unassembled WGS sequence"/>
</dbReference>
<dbReference type="GO" id="GO:0043291">
    <property type="term" value="C:RAVE complex"/>
    <property type="evidence" value="ECO:0007669"/>
    <property type="project" value="TreeGrafter"/>
</dbReference>
<dbReference type="EMBL" id="BPVZ01000010">
    <property type="protein sequence ID" value="GKU96619.1"/>
    <property type="molecule type" value="Genomic_DNA"/>
</dbReference>
<comment type="caution">
    <text evidence="1">The sequence shown here is derived from an EMBL/GenBank/DDBJ whole genome shotgun (WGS) entry which is preliminary data.</text>
</comment>
<evidence type="ECO:0000313" key="1">
    <source>
        <dbReference type="EMBL" id="GKU96619.1"/>
    </source>
</evidence>
<dbReference type="PANTHER" id="PTHR13950">
    <property type="entry name" value="RABCONNECTIN-RELATED"/>
    <property type="match status" value="1"/>
</dbReference>
<dbReference type="SUPFAM" id="SSF50978">
    <property type="entry name" value="WD40 repeat-like"/>
    <property type="match status" value="1"/>
</dbReference>
<accession>A0AAV5IE41</accession>
<proteinExistence type="predicted"/>
<organism evidence="1 2">
    <name type="scientific">Rubroshorea leprosula</name>
    <dbReference type="NCBI Taxonomy" id="152421"/>
    <lineage>
        <taxon>Eukaryota</taxon>
        <taxon>Viridiplantae</taxon>
        <taxon>Streptophyta</taxon>
        <taxon>Embryophyta</taxon>
        <taxon>Tracheophyta</taxon>
        <taxon>Spermatophyta</taxon>
        <taxon>Magnoliopsida</taxon>
        <taxon>eudicotyledons</taxon>
        <taxon>Gunneridae</taxon>
        <taxon>Pentapetalae</taxon>
        <taxon>rosids</taxon>
        <taxon>malvids</taxon>
        <taxon>Malvales</taxon>
        <taxon>Dipterocarpaceae</taxon>
        <taxon>Rubroshorea</taxon>
    </lineage>
</organism>
<reference evidence="1 2" key="1">
    <citation type="journal article" date="2021" name="Commun. Biol.">
        <title>The genome of Shorea leprosula (Dipterocarpaceae) highlights the ecological relevance of drought in aseasonal tropical rainforests.</title>
        <authorList>
            <person name="Ng K.K.S."/>
            <person name="Kobayashi M.J."/>
            <person name="Fawcett J.A."/>
            <person name="Hatakeyama M."/>
            <person name="Paape T."/>
            <person name="Ng C.H."/>
            <person name="Ang C.C."/>
            <person name="Tnah L.H."/>
            <person name="Lee C.T."/>
            <person name="Nishiyama T."/>
            <person name="Sese J."/>
            <person name="O'Brien M.J."/>
            <person name="Copetti D."/>
            <person name="Mohd Noor M.I."/>
            <person name="Ong R.C."/>
            <person name="Putra M."/>
            <person name="Sireger I.Z."/>
            <person name="Indrioko S."/>
            <person name="Kosugi Y."/>
            <person name="Izuno A."/>
            <person name="Isagi Y."/>
            <person name="Lee S.L."/>
            <person name="Shimizu K.K."/>
        </authorList>
    </citation>
    <scope>NUCLEOTIDE SEQUENCE [LARGE SCALE GENOMIC DNA]</scope>
    <source>
        <strain evidence="1">214</strain>
    </source>
</reference>
<dbReference type="AlphaFoldDB" id="A0AAV5IE41"/>